<reference evidence="2" key="1">
    <citation type="journal article" date="2013" name="Mol. Plant Microbe Interact.">
        <title>Global aspects of pacC regulation of pathogenicity genes in Colletotrichum gloeosporioides as revealed by transcriptome analysis.</title>
        <authorList>
            <person name="Alkan N."/>
            <person name="Meng X."/>
            <person name="Friedlander G."/>
            <person name="Reuveni E."/>
            <person name="Sukno S."/>
            <person name="Sherman A."/>
            <person name="Thon M."/>
            <person name="Fluhr R."/>
            <person name="Prusky D."/>
        </authorList>
    </citation>
    <scope>NUCLEOTIDE SEQUENCE [LARGE SCALE GENOMIC DNA]</scope>
    <source>
        <strain evidence="2">Cg-14</strain>
    </source>
</reference>
<gene>
    <name evidence="1" type="ORF">CGLO_15035</name>
</gene>
<comment type="caution">
    <text evidence="1">The sequence shown here is derived from an EMBL/GenBank/DDBJ whole genome shotgun (WGS) entry which is preliminary data.</text>
</comment>
<dbReference type="AlphaFoldDB" id="T0JZQ3"/>
<sequence>MSKECREEFHMAGLEKKELLKVLRKIYHKPTWKFDVMRSQGGDS</sequence>
<proteinExistence type="predicted"/>
<organism evidence="1 2">
    <name type="scientific">Colletotrichum gloeosporioides (strain Cg-14)</name>
    <name type="common">Anthracnose fungus</name>
    <name type="synonym">Glomerella cingulata</name>
    <dbReference type="NCBI Taxonomy" id="1237896"/>
    <lineage>
        <taxon>Eukaryota</taxon>
        <taxon>Fungi</taxon>
        <taxon>Dikarya</taxon>
        <taxon>Ascomycota</taxon>
        <taxon>Pezizomycotina</taxon>
        <taxon>Sordariomycetes</taxon>
        <taxon>Hypocreomycetidae</taxon>
        <taxon>Glomerellales</taxon>
        <taxon>Glomerellaceae</taxon>
        <taxon>Colletotrichum</taxon>
        <taxon>Colletotrichum gloeosporioides species complex</taxon>
    </lineage>
</organism>
<protein>
    <submittedName>
        <fullName evidence="1">Uncharacterized protein</fullName>
    </submittedName>
</protein>
<evidence type="ECO:0000313" key="1">
    <source>
        <dbReference type="EMBL" id="EQB46003.1"/>
    </source>
</evidence>
<dbReference type="HOGENOM" id="CLU_3224518_0_0_1"/>
<dbReference type="Proteomes" id="UP000015530">
    <property type="component" value="Unassembled WGS sequence"/>
</dbReference>
<dbReference type="EMBL" id="AMYD01003570">
    <property type="protein sequence ID" value="EQB46003.1"/>
    <property type="molecule type" value="Genomic_DNA"/>
</dbReference>
<accession>T0JZQ3</accession>
<name>T0JZQ3_COLGC</name>
<evidence type="ECO:0000313" key="2">
    <source>
        <dbReference type="Proteomes" id="UP000015530"/>
    </source>
</evidence>